<dbReference type="OrthoDB" id="5354816at2"/>
<dbReference type="Gene3D" id="3.40.1760.10">
    <property type="entry name" value="YfbM-like super family"/>
    <property type="match status" value="1"/>
</dbReference>
<accession>A0A1H0BIL0</accession>
<dbReference type="Proteomes" id="UP000199341">
    <property type="component" value="Unassembled WGS sequence"/>
</dbReference>
<evidence type="ECO:0008006" key="3">
    <source>
        <dbReference type="Google" id="ProtNLM"/>
    </source>
</evidence>
<dbReference type="EMBL" id="FNIE01000004">
    <property type="protein sequence ID" value="SDN45283.1"/>
    <property type="molecule type" value="Genomic_DNA"/>
</dbReference>
<reference evidence="1 2" key="1">
    <citation type="submission" date="2016-10" db="EMBL/GenBank/DDBJ databases">
        <authorList>
            <person name="de Groot N.N."/>
        </authorList>
    </citation>
    <scope>NUCLEOTIDE SEQUENCE [LARGE SCALE GENOMIC DNA]</scope>
    <source>
        <strain evidence="1 2">CGMCC 4.2022</strain>
    </source>
</reference>
<keyword evidence="2" id="KW-1185">Reference proteome</keyword>
<organism evidence="1 2">
    <name type="scientific">Actinacidiphila guanduensis</name>
    <dbReference type="NCBI Taxonomy" id="310781"/>
    <lineage>
        <taxon>Bacteria</taxon>
        <taxon>Bacillati</taxon>
        <taxon>Actinomycetota</taxon>
        <taxon>Actinomycetes</taxon>
        <taxon>Kitasatosporales</taxon>
        <taxon>Streptomycetaceae</taxon>
        <taxon>Actinacidiphila</taxon>
    </lineage>
</organism>
<evidence type="ECO:0000313" key="1">
    <source>
        <dbReference type="EMBL" id="SDN45283.1"/>
    </source>
</evidence>
<dbReference type="SUPFAM" id="SSF111069">
    <property type="entry name" value="Hypothetical protein yfbM"/>
    <property type="match status" value="1"/>
</dbReference>
<dbReference type="InterPro" id="IPR015068">
    <property type="entry name" value="DUF1877"/>
</dbReference>
<evidence type="ECO:0000313" key="2">
    <source>
        <dbReference type="Proteomes" id="UP000199341"/>
    </source>
</evidence>
<protein>
    <recommendedName>
        <fullName evidence="3">DUF1877 domain-containing protein</fullName>
    </recommendedName>
</protein>
<dbReference type="STRING" id="310781.SAMN05216259_104194"/>
<dbReference type="Pfam" id="PF08974">
    <property type="entry name" value="DUF1877"/>
    <property type="match status" value="1"/>
</dbReference>
<dbReference type="RefSeq" id="WP_093783981.1">
    <property type="nucleotide sequence ID" value="NZ_FNIE01000004.1"/>
</dbReference>
<proteinExistence type="predicted"/>
<gene>
    <name evidence="1" type="ORF">SAMN05216259_104194</name>
</gene>
<dbReference type="AlphaFoldDB" id="A0A1H0BIL0"/>
<dbReference type="InterPro" id="IPR035944">
    <property type="entry name" value="YfbM-like_sf"/>
</dbReference>
<sequence>MSIEFTMWRISPATYAQAVAAGELGPDHVAENLRVGKEWDVLARILADGPVPVPVTGPARAVAGGEVLPEDLPDYGGTRVLSPALVREVAAQLSALGDTDIEDRYRTLDFTGSYGARNGVHTRPVEQYVAAFREVRDFYAAAAEAGDAMAVWLG</sequence>
<name>A0A1H0BIL0_9ACTN</name>